<evidence type="ECO:0000313" key="4">
    <source>
        <dbReference type="Proteomes" id="UP001243330"/>
    </source>
</evidence>
<proteinExistence type="inferred from homology"/>
<dbReference type="SUPFAM" id="SSF52518">
    <property type="entry name" value="Thiamin diphosphate-binding fold (THDP-binding)"/>
    <property type="match status" value="2"/>
</dbReference>
<keyword evidence="4" id="KW-1185">Reference proteome</keyword>
<dbReference type="GO" id="GO:0005948">
    <property type="term" value="C:acetolactate synthase complex"/>
    <property type="evidence" value="ECO:0007669"/>
    <property type="project" value="TreeGrafter"/>
</dbReference>
<dbReference type="Gene3D" id="3.40.50.1220">
    <property type="entry name" value="TPP-binding domain"/>
    <property type="match status" value="1"/>
</dbReference>
<dbReference type="CDD" id="cd07035">
    <property type="entry name" value="TPP_PYR_POX_like"/>
    <property type="match status" value="1"/>
</dbReference>
<dbReference type="PANTHER" id="PTHR18968">
    <property type="entry name" value="THIAMINE PYROPHOSPHATE ENZYMES"/>
    <property type="match status" value="1"/>
</dbReference>
<dbReference type="InterPro" id="IPR011766">
    <property type="entry name" value="TPP_enzyme_TPP-bd"/>
</dbReference>
<comment type="similarity">
    <text evidence="1">Belongs to the TPP enzyme family.</text>
</comment>
<dbReference type="InterPro" id="IPR045229">
    <property type="entry name" value="TPP_enz"/>
</dbReference>
<evidence type="ECO:0000259" key="2">
    <source>
        <dbReference type="Pfam" id="PF02775"/>
    </source>
</evidence>
<dbReference type="GO" id="GO:0003984">
    <property type="term" value="F:acetolactate synthase activity"/>
    <property type="evidence" value="ECO:0007669"/>
    <property type="project" value="TreeGrafter"/>
</dbReference>
<name>A0AAD9EKU6_9PEZI</name>
<organism evidence="3 4">
    <name type="scientific">Colletotrichum chrysophilum</name>
    <dbReference type="NCBI Taxonomy" id="1836956"/>
    <lineage>
        <taxon>Eukaryota</taxon>
        <taxon>Fungi</taxon>
        <taxon>Dikarya</taxon>
        <taxon>Ascomycota</taxon>
        <taxon>Pezizomycotina</taxon>
        <taxon>Sordariomycetes</taxon>
        <taxon>Hypocreomycetidae</taxon>
        <taxon>Glomerellales</taxon>
        <taxon>Glomerellaceae</taxon>
        <taxon>Colletotrichum</taxon>
        <taxon>Colletotrichum gloeosporioides species complex</taxon>
    </lineage>
</organism>
<gene>
    <name evidence="3" type="ORF">CCHR01_06222</name>
</gene>
<protein>
    <submittedName>
        <fullName evidence="3">Thiamine pyrophosphate enzyme</fullName>
    </submittedName>
</protein>
<feature type="domain" description="Thiamine pyrophosphate enzyme TPP-binding" evidence="2">
    <location>
        <begin position="320"/>
        <end position="440"/>
    </location>
</feature>
<dbReference type="PANTHER" id="PTHR18968:SF164">
    <property type="entry name" value="PYRUVATE DECARBOXYLASE"/>
    <property type="match status" value="1"/>
</dbReference>
<dbReference type="GO" id="GO:0009097">
    <property type="term" value="P:isoleucine biosynthetic process"/>
    <property type="evidence" value="ECO:0007669"/>
    <property type="project" value="TreeGrafter"/>
</dbReference>
<dbReference type="GO" id="GO:0009099">
    <property type="term" value="P:L-valine biosynthetic process"/>
    <property type="evidence" value="ECO:0007669"/>
    <property type="project" value="TreeGrafter"/>
</dbReference>
<dbReference type="Proteomes" id="UP001243330">
    <property type="component" value="Unassembled WGS sequence"/>
</dbReference>
<dbReference type="GO" id="GO:0050660">
    <property type="term" value="F:flavin adenine dinucleotide binding"/>
    <property type="evidence" value="ECO:0007669"/>
    <property type="project" value="TreeGrafter"/>
</dbReference>
<dbReference type="AlphaFoldDB" id="A0AAD9EKU6"/>
<evidence type="ECO:0000313" key="3">
    <source>
        <dbReference type="EMBL" id="KAK1851192.1"/>
    </source>
</evidence>
<dbReference type="InterPro" id="IPR029035">
    <property type="entry name" value="DHS-like_NAD/FAD-binding_dom"/>
</dbReference>
<dbReference type="GO" id="GO:0030976">
    <property type="term" value="F:thiamine pyrophosphate binding"/>
    <property type="evidence" value="ECO:0007669"/>
    <property type="project" value="InterPro"/>
</dbReference>
<accession>A0AAD9EKU6</accession>
<dbReference type="EMBL" id="JAQOWY010000102">
    <property type="protein sequence ID" value="KAK1851192.1"/>
    <property type="molecule type" value="Genomic_DNA"/>
</dbReference>
<dbReference type="Gene3D" id="3.40.50.970">
    <property type="match status" value="2"/>
</dbReference>
<dbReference type="Pfam" id="PF02775">
    <property type="entry name" value="TPP_enzyme_C"/>
    <property type="match status" value="1"/>
</dbReference>
<evidence type="ECO:0000256" key="1">
    <source>
        <dbReference type="ARBA" id="ARBA00007812"/>
    </source>
</evidence>
<dbReference type="GO" id="GO:0005739">
    <property type="term" value="C:mitochondrion"/>
    <property type="evidence" value="ECO:0007669"/>
    <property type="project" value="TreeGrafter"/>
</dbReference>
<dbReference type="SUPFAM" id="SSF52467">
    <property type="entry name" value="DHS-like NAD/FAD-binding domain"/>
    <property type="match status" value="1"/>
</dbReference>
<reference evidence="3" key="1">
    <citation type="submission" date="2023-01" db="EMBL/GenBank/DDBJ databases">
        <title>Colletotrichum chrysophilum M932 genome sequence.</title>
        <authorList>
            <person name="Baroncelli R."/>
        </authorList>
    </citation>
    <scope>NUCLEOTIDE SEQUENCE</scope>
    <source>
        <strain evidence="3">M932</strain>
    </source>
</reference>
<comment type="caution">
    <text evidence="3">The sequence shown here is derived from an EMBL/GenBank/DDBJ whole genome shotgun (WGS) entry which is preliminary data.</text>
</comment>
<dbReference type="InterPro" id="IPR029061">
    <property type="entry name" value="THDP-binding"/>
</dbReference>
<sequence>MFVVDGCHVNGRVPLLIFAGLSPFTIEGELDGSRNEYIQWLQDVHNQRAIVEQYCRYTGEVRSGLHIKQMINRALSFAASDPKGPVYLCAAREVLDAKIQPYSIDQKHWSSVELNALSLGAVELIANSLVHAREPLIVTGYSGRDTRVPDELVKLVTAVPGLRVFDAGVSEMCFPDDSIRTADVILVLDCDVPWIPTRCKPRTDACVIHVDVDPLKHNMPVFYINAQHRYQANAFVAVTQINDYIASNDEILSVIASPLYAMRLLGLQEAHANRMIRIAGEAKPSPEGFFGTPNLMDQLRNAVPKNTIFVVEAITNTQKALGVKMASDFTGSRQFVCQVVGDGSYMFSFPASVYWIAQRYKIPILTIVLNNNEWNAPRNSLLYIRPGASALKVSREELNISFSPTPDYAGIAAAAGRGEVGCFRSFKADDLAETLRKAVQCVLEGHSAVFEAQLDGPEGKHMG</sequence>